<dbReference type="WBParaSite" id="jg21608">
    <property type="protein sequence ID" value="jg21608"/>
    <property type="gene ID" value="jg21608"/>
</dbReference>
<keyword evidence="2" id="KW-1185">Reference proteome</keyword>
<proteinExistence type="predicted"/>
<keyword evidence="1" id="KW-0472">Membrane</keyword>
<keyword evidence="1" id="KW-0812">Transmembrane</keyword>
<keyword evidence="1" id="KW-1133">Transmembrane helix</keyword>
<evidence type="ECO:0000313" key="3">
    <source>
        <dbReference type="WBParaSite" id="jg21608"/>
    </source>
</evidence>
<sequence length="121" mass="13925">MANNREWLLDDSQYARVDPVNFIGPITYKTFLEQNKVYAVMVEKNAANPAGGKYVFPILFALLKNKNRATYDKLFGMVKALMPQFTTLIINVVLISFVCFCLRFNKGGTWFPDPNRDFLVF</sequence>
<reference evidence="3" key="1">
    <citation type="submission" date="2022-11" db="UniProtKB">
        <authorList>
            <consortium name="WormBaseParasite"/>
        </authorList>
    </citation>
    <scope>IDENTIFICATION</scope>
</reference>
<dbReference type="AlphaFoldDB" id="A0A915DPP8"/>
<protein>
    <submittedName>
        <fullName evidence="3">MULE transposase domain-containing protein</fullName>
    </submittedName>
</protein>
<evidence type="ECO:0000256" key="1">
    <source>
        <dbReference type="SAM" id="Phobius"/>
    </source>
</evidence>
<accession>A0A915DPP8</accession>
<dbReference type="Proteomes" id="UP000887574">
    <property type="component" value="Unplaced"/>
</dbReference>
<feature type="transmembrane region" description="Helical" evidence="1">
    <location>
        <begin position="81"/>
        <end position="102"/>
    </location>
</feature>
<name>A0A915DPP8_9BILA</name>
<organism evidence="2 3">
    <name type="scientific">Ditylenchus dipsaci</name>
    <dbReference type="NCBI Taxonomy" id="166011"/>
    <lineage>
        <taxon>Eukaryota</taxon>
        <taxon>Metazoa</taxon>
        <taxon>Ecdysozoa</taxon>
        <taxon>Nematoda</taxon>
        <taxon>Chromadorea</taxon>
        <taxon>Rhabditida</taxon>
        <taxon>Tylenchina</taxon>
        <taxon>Tylenchomorpha</taxon>
        <taxon>Sphaerularioidea</taxon>
        <taxon>Anguinidae</taxon>
        <taxon>Anguininae</taxon>
        <taxon>Ditylenchus</taxon>
    </lineage>
</organism>
<evidence type="ECO:0000313" key="2">
    <source>
        <dbReference type="Proteomes" id="UP000887574"/>
    </source>
</evidence>